<feature type="region of interest" description="Disordered" evidence="1">
    <location>
        <begin position="34"/>
        <end position="73"/>
    </location>
</feature>
<name>A0AAN4YXF9_ASPOZ</name>
<evidence type="ECO:0000313" key="3">
    <source>
        <dbReference type="Proteomes" id="UP001165205"/>
    </source>
</evidence>
<protein>
    <submittedName>
        <fullName evidence="2">Unnamed protein product</fullName>
    </submittedName>
</protein>
<gene>
    <name evidence="2" type="ORF">Aory04_001064300</name>
</gene>
<dbReference type="AlphaFoldDB" id="A0AAN4YXF9"/>
<dbReference type="EMBL" id="BSYA01000168">
    <property type="protein sequence ID" value="GMG35433.1"/>
    <property type="molecule type" value="Genomic_DNA"/>
</dbReference>
<comment type="caution">
    <text evidence="2">The sequence shown here is derived from an EMBL/GenBank/DDBJ whole genome shotgun (WGS) entry which is preliminary data.</text>
</comment>
<dbReference type="Proteomes" id="UP001165205">
    <property type="component" value="Unassembled WGS sequence"/>
</dbReference>
<proteinExistence type="predicted"/>
<feature type="compositionally biased region" description="Basic and acidic residues" evidence="1">
    <location>
        <begin position="54"/>
        <end position="73"/>
    </location>
</feature>
<evidence type="ECO:0000256" key="1">
    <source>
        <dbReference type="SAM" id="MobiDB-lite"/>
    </source>
</evidence>
<organism evidence="2 3">
    <name type="scientific">Aspergillus oryzae</name>
    <name type="common">Yellow koji mold</name>
    <dbReference type="NCBI Taxonomy" id="5062"/>
    <lineage>
        <taxon>Eukaryota</taxon>
        <taxon>Fungi</taxon>
        <taxon>Dikarya</taxon>
        <taxon>Ascomycota</taxon>
        <taxon>Pezizomycotina</taxon>
        <taxon>Eurotiomycetes</taxon>
        <taxon>Eurotiomycetidae</taxon>
        <taxon>Eurotiales</taxon>
        <taxon>Aspergillaceae</taxon>
        <taxon>Aspergillus</taxon>
        <taxon>Aspergillus subgen. Circumdati</taxon>
    </lineage>
</organism>
<accession>A0AAN4YXF9</accession>
<reference evidence="2" key="1">
    <citation type="submission" date="2023-04" db="EMBL/GenBank/DDBJ databases">
        <title>Aspergillus oryzae NBRC 4228.</title>
        <authorList>
            <person name="Ichikawa N."/>
            <person name="Sato H."/>
            <person name="Tonouchi N."/>
        </authorList>
    </citation>
    <scope>NUCLEOTIDE SEQUENCE</scope>
    <source>
        <strain evidence="2">NBRC 4228</strain>
    </source>
</reference>
<evidence type="ECO:0000313" key="2">
    <source>
        <dbReference type="EMBL" id="GMG35433.1"/>
    </source>
</evidence>
<sequence length="73" mass="7643">MWTYPISRTQWVHRKGGDCDEGSQEAVLNLTLGSRTADDGGGERAGSNGPDGSAPREGEGCALEEHCPGELGL</sequence>